<keyword evidence="1" id="KW-1133">Transmembrane helix</keyword>
<comment type="caution">
    <text evidence="2">The sequence shown here is derived from an EMBL/GenBank/DDBJ whole genome shotgun (WGS) entry which is preliminary data.</text>
</comment>
<evidence type="ECO:0000313" key="2">
    <source>
        <dbReference type="EMBL" id="PSJ30793.1"/>
    </source>
</evidence>
<keyword evidence="1" id="KW-0472">Membrane</keyword>
<accession>A0A2P7PYK5</accession>
<evidence type="ECO:0000313" key="3">
    <source>
        <dbReference type="Proteomes" id="UP000241434"/>
    </source>
</evidence>
<dbReference type="AlphaFoldDB" id="A0A2P7PYK5"/>
<proteinExistence type="predicted"/>
<dbReference type="OrthoDB" id="1756971at2"/>
<gene>
    <name evidence="2" type="ORF">UF10_07955</name>
</gene>
<sequence>MSNNGKKKLNKSAIIIIAIIVFFLLYFLSFKLARGYLVKHGSNDTTNVMNVENDGEKTEVQKEIEMKKTQENKKGALERFKESKKMYISDEEVKNIKVEGETLESFKRSMSNFVVVRSVGEEFHPDNKGKTNNNVRFETDFNYFQVTAGNKKEYYKIPVSDKEDFRNMYRRMIYTSVDFITNGDKIGEMKLYHKNEEKKVWPWKKKELIHKILYKREVGKIQPEKEFSKSKQNYTIKIKKSGVELSIQTMGKDFIKVHCGDNIAYYEVYTDLYDYLSKDVFKK</sequence>
<name>A0A2P7PYK5_9FIRM</name>
<dbReference type="Proteomes" id="UP000241434">
    <property type="component" value="Unassembled WGS sequence"/>
</dbReference>
<evidence type="ECO:0000256" key="1">
    <source>
        <dbReference type="SAM" id="Phobius"/>
    </source>
</evidence>
<dbReference type="EMBL" id="JYGE01000007">
    <property type="protein sequence ID" value="PSJ30793.1"/>
    <property type="molecule type" value="Genomic_DNA"/>
</dbReference>
<keyword evidence="1" id="KW-0812">Transmembrane</keyword>
<protein>
    <submittedName>
        <fullName evidence="2">Uncharacterized protein</fullName>
    </submittedName>
</protein>
<organism evidence="2 3">
    <name type="scientific">Peptostreptococcus russellii</name>
    <dbReference type="NCBI Taxonomy" id="215200"/>
    <lineage>
        <taxon>Bacteria</taxon>
        <taxon>Bacillati</taxon>
        <taxon>Bacillota</taxon>
        <taxon>Clostridia</taxon>
        <taxon>Peptostreptococcales</taxon>
        <taxon>Peptostreptococcaceae</taxon>
        <taxon>Peptostreptococcus</taxon>
    </lineage>
</organism>
<reference evidence="2" key="1">
    <citation type="thesis" date="2015" institute="Rutgers" country="The State University of New Jersey, 14 College Farm Rd., New Brunswick, NJ, USA">
        <title>Ammonia toxicity in bacteria and its implications for treatment of and resource recovery from highly nitrogenous organic wastes.</title>
        <authorList>
            <person name="Luther A.K."/>
        </authorList>
    </citation>
    <scope>NUCLEOTIDE SEQUENCE</scope>
    <source>
        <strain evidence="2">RT-10B</strain>
    </source>
</reference>
<feature type="transmembrane region" description="Helical" evidence="1">
    <location>
        <begin position="12"/>
        <end position="30"/>
    </location>
</feature>
<keyword evidence="3" id="KW-1185">Reference proteome</keyword>
<dbReference type="RefSeq" id="WP_106777281.1">
    <property type="nucleotide sequence ID" value="NZ_JYGE01000007.1"/>
</dbReference>